<dbReference type="EMBL" id="CSUW01000005">
    <property type="protein sequence ID" value="CPT33270.1"/>
    <property type="molecule type" value="Genomic_DNA"/>
</dbReference>
<dbReference type="RefSeq" id="WP_005061963.1">
    <property type="nucleotide sequence ID" value="NZ_AP022621.1"/>
</dbReference>
<reference evidence="2 5" key="2">
    <citation type="submission" date="2015-03" db="EMBL/GenBank/DDBJ databases">
        <authorList>
            <person name="Murphy D."/>
        </authorList>
    </citation>
    <scope>NUCLEOTIDE SEQUENCE [LARGE SCALE GENOMIC DNA]</scope>
    <source>
        <strain evidence="2 5">PAP088</strain>
    </source>
</reference>
<dbReference type="OMA" id="WTLACAP"/>
<dbReference type="CDD" id="cd07821">
    <property type="entry name" value="PYR_PYL_RCAR_like"/>
    <property type="match status" value="1"/>
</dbReference>
<accession>A0A0U0YRM1</accession>
<dbReference type="PATRIC" id="fig|36809.44.peg.3903"/>
<proteinExistence type="predicted"/>
<reference evidence="3 6" key="3">
    <citation type="submission" date="2018-08" db="EMBL/GenBank/DDBJ databases">
        <title>Linezolid Resistance in Mycobacterium abscessus: MIC Distribution and Comprehensive Investigation of Resistance Mechanisms.</title>
        <authorList>
            <person name="Ye M."/>
            <person name="Xu L."/>
            <person name="Zou Y."/>
            <person name="Li B."/>
            <person name="Guo Q."/>
            <person name="Zhang Y."/>
            <person name="Zhan M."/>
            <person name="Xu B."/>
            <person name="Yu F."/>
            <person name="Zhang Z."/>
            <person name="Chu H."/>
        </authorList>
    </citation>
    <scope>NUCLEOTIDE SEQUENCE [LARGE SCALE GENOMIC DNA]</scope>
    <source>
        <strain evidence="3 6">G143</strain>
    </source>
</reference>
<reference evidence="1 4" key="1">
    <citation type="submission" date="2015-03" db="EMBL/GenBank/DDBJ databases">
        <authorList>
            <consortium name="Pathogen Informatics"/>
            <person name="Murphy D."/>
        </authorList>
    </citation>
    <scope>NUCLEOTIDE SEQUENCE [LARGE SCALE GENOMIC DNA]</scope>
    <source>
        <strain evidence="1 4">PAP036</strain>
    </source>
</reference>
<dbReference type="InterPro" id="IPR019587">
    <property type="entry name" value="Polyketide_cyclase/dehydratase"/>
</dbReference>
<evidence type="ECO:0000313" key="1">
    <source>
        <dbReference type="EMBL" id="CPT33270.1"/>
    </source>
</evidence>
<dbReference type="SUPFAM" id="SSF55961">
    <property type="entry name" value="Bet v1-like"/>
    <property type="match status" value="1"/>
</dbReference>
<organism evidence="1 4">
    <name type="scientific">Mycobacteroides abscessus</name>
    <dbReference type="NCBI Taxonomy" id="36809"/>
    <lineage>
        <taxon>Bacteria</taxon>
        <taxon>Bacillati</taxon>
        <taxon>Actinomycetota</taxon>
        <taxon>Actinomycetes</taxon>
        <taxon>Mycobacteriales</taxon>
        <taxon>Mycobacteriaceae</taxon>
        <taxon>Mycobacteroides</taxon>
    </lineage>
</organism>
<dbReference type="InterPro" id="IPR023393">
    <property type="entry name" value="START-like_dom_sf"/>
</dbReference>
<protein>
    <submittedName>
        <fullName evidence="3">SRPBCC family protein</fullName>
    </submittedName>
</protein>
<dbReference type="EMBL" id="CSWP01000002">
    <property type="protein sequence ID" value="CPV40464.1"/>
    <property type="molecule type" value="Genomic_DNA"/>
</dbReference>
<dbReference type="GeneID" id="93380961"/>
<dbReference type="Pfam" id="PF10604">
    <property type="entry name" value="Polyketide_cyc2"/>
    <property type="match status" value="1"/>
</dbReference>
<name>A0A0U0YRM1_9MYCO</name>
<evidence type="ECO:0000313" key="2">
    <source>
        <dbReference type="EMBL" id="CPV40464.1"/>
    </source>
</evidence>
<evidence type="ECO:0000313" key="5">
    <source>
        <dbReference type="Proteomes" id="UP000045782"/>
    </source>
</evidence>
<dbReference type="EMBL" id="QXBN01000001">
    <property type="protein sequence ID" value="RIT43695.1"/>
    <property type="molecule type" value="Genomic_DNA"/>
</dbReference>
<dbReference type="Gene3D" id="3.30.530.20">
    <property type="match status" value="1"/>
</dbReference>
<dbReference type="AlphaFoldDB" id="A0A0U0YRM1"/>
<evidence type="ECO:0000313" key="4">
    <source>
        <dbReference type="Proteomes" id="UP000038487"/>
    </source>
</evidence>
<dbReference type="Proteomes" id="UP000284557">
    <property type="component" value="Unassembled WGS sequence"/>
</dbReference>
<dbReference type="Proteomes" id="UP000038487">
    <property type="component" value="Unassembled WGS sequence"/>
</dbReference>
<evidence type="ECO:0000313" key="3">
    <source>
        <dbReference type="EMBL" id="RIT43695.1"/>
    </source>
</evidence>
<sequence>MRFDAVPIAADGVEDFFATAPFVTRVRRTFDAPPEDVWRVVSGDRMWSWLPSVWGCRYPLDITPTPGTVRDFQMYIHSWMVFAQHEQIIHFDAPRVMRYTALDATLPVFGSWCEEYRVVPEPEPGKATVDWTLACAPRYLTNIPGSRFLIRPVAAVLQPVFWFGLGGLARELPVRGPQRTG</sequence>
<gene>
    <name evidence="3" type="ORF">D2E76_01160</name>
    <name evidence="1" type="ORF">ERS075527_02559</name>
    <name evidence="2" type="ORF">ERS075579_01163</name>
</gene>
<dbReference type="Proteomes" id="UP000045782">
    <property type="component" value="Unassembled WGS sequence"/>
</dbReference>
<evidence type="ECO:0000313" key="6">
    <source>
        <dbReference type="Proteomes" id="UP000284557"/>
    </source>
</evidence>